<reference evidence="1 2" key="1">
    <citation type="journal article" date="2022" name="Syst. Appl. Microbiol.">
        <title>Rhodopirellula aestuarii sp. nov., a novel member of the genus Rhodopirellula isolated from brackish sediments collected in the Tagus River estuary, Portugal.</title>
        <authorList>
            <person name="Vitorino I.R."/>
            <person name="Klimek D."/>
            <person name="Calusinska M."/>
            <person name="Lobo-da-Cunha A."/>
            <person name="Vasconcelos V."/>
            <person name="Lage O.M."/>
        </authorList>
    </citation>
    <scope>NUCLEOTIDE SEQUENCE [LARGE SCALE GENOMIC DNA]</scope>
    <source>
        <strain evidence="1 2">ICT_H3.1</strain>
    </source>
</reference>
<name>A0ABT0TWZ5_9BACT</name>
<dbReference type="RefSeq" id="WP_250926739.1">
    <property type="nucleotide sequence ID" value="NZ_JAMQBK010000001.1"/>
</dbReference>
<dbReference type="EMBL" id="JAMQBK010000001">
    <property type="protein sequence ID" value="MCM2369070.1"/>
    <property type="molecule type" value="Genomic_DNA"/>
</dbReference>
<sequence length="50" mass="5708">MAPYGFLWCFAPNDLALWERTFSKVIDDIMSRLDTSGLTSLDLSRLAVNR</sequence>
<protein>
    <submittedName>
        <fullName evidence="1">Uncharacterized protein</fullName>
    </submittedName>
</protein>
<evidence type="ECO:0000313" key="2">
    <source>
        <dbReference type="Proteomes" id="UP001202961"/>
    </source>
</evidence>
<proteinExistence type="predicted"/>
<evidence type="ECO:0000313" key="1">
    <source>
        <dbReference type="EMBL" id="MCM2369070.1"/>
    </source>
</evidence>
<dbReference type="Proteomes" id="UP001202961">
    <property type="component" value="Unassembled WGS sequence"/>
</dbReference>
<keyword evidence="2" id="KW-1185">Reference proteome</keyword>
<gene>
    <name evidence="1" type="ORF">NB063_00380</name>
</gene>
<comment type="caution">
    <text evidence="1">The sequence shown here is derived from an EMBL/GenBank/DDBJ whole genome shotgun (WGS) entry which is preliminary data.</text>
</comment>
<organism evidence="1 2">
    <name type="scientific">Aporhodopirellula aestuarii</name>
    <dbReference type="NCBI Taxonomy" id="2950107"/>
    <lineage>
        <taxon>Bacteria</taxon>
        <taxon>Pseudomonadati</taxon>
        <taxon>Planctomycetota</taxon>
        <taxon>Planctomycetia</taxon>
        <taxon>Pirellulales</taxon>
        <taxon>Pirellulaceae</taxon>
        <taxon>Aporhodopirellula</taxon>
    </lineage>
</organism>
<accession>A0ABT0TWZ5</accession>